<evidence type="ECO:0000256" key="1">
    <source>
        <dbReference type="SAM" id="SignalP"/>
    </source>
</evidence>
<name>A0A1K1RYA9_9FLAO</name>
<evidence type="ECO:0000313" key="4">
    <source>
        <dbReference type="Proteomes" id="UP000182248"/>
    </source>
</evidence>
<dbReference type="RefSeq" id="WP_072319377.1">
    <property type="nucleotide sequence ID" value="NZ_FPJE01000040.1"/>
</dbReference>
<dbReference type="OrthoDB" id="271716at2"/>
<feature type="domain" description="SnoaL-like" evidence="2">
    <location>
        <begin position="27"/>
        <end position="139"/>
    </location>
</feature>
<keyword evidence="1" id="KW-0732">Signal</keyword>
<evidence type="ECO:0000259" key="2">
    <source>
        <dbReference type="Pfam" id="PF13474"/>
    </source>
</evidence>
<sequence length="173" mass="19676">MKKTILLLAVLITVYGVRAQDNAVQRIDEMLNAWHDAAAKAHFDDYFALMTPDAVYVGTDAGENWEAEAFRAFAKPYFDKGKAWSFSALDRNIYLADNGKIAWFDELLDTQMKVCRGSGVVVKKDGKWLVRHYVLSVTVPNDKLGELITIKNSEDDRFIDSLQQVRKPENEDK</sequence>
<feature type="signal peptide" evidence="1">
    <location>
        <begin position="1"/>
        <end position="19"/>
    </location>
</feature>
<dbReference type="InterPro" id="IPR037401">
    <property type="entry name" value="SnoaL-like"/>
</dbReference>
<gene>
    <name evidence="3" type="ORF">SAMN02927921_04159</name>
</gene>
<dbReference type="STRING" id="1150368.SAMN02927921_04159"/>
<organism evidence="3 4">
    <name type="scientific">Sinomicrobium oceani</name>
    <dbReference type="NCBI Taxonomy" id="1150368"/>
    <lineage>
        <taxon>Bacteria</taxon>
        <taxon>Pseudomonadati</taxon>
        <taxon>Bacteroidota</taxon>
        <taxon>Flavobacteriia</taxon>
        <taxon>Flavobacteriales</taxon>
        <taxon>Flavobacteriaceae</taxon>
        <taxon>Sinomicrobium</taxon>
    </lineage>
</organism>
<dbReference type="Pfam" id="PF13474">
    <property type="entry name" value="SnoaL_3"/>
    <property type="match status" value="1"/>
</dbReference>
<protein>
    <submittedName>
        <fullName evidence="3">SnoaL-like domain-containing protein</fullName>
    </submittedName>
</protein>
<dbReference type="AlphaFoldDB" id="A0A1K1RYA9"/>
<evidence type="ECO:0000313" key="3">
    <source>
        <dbReference type="EMBL" id="SFW76791.1"/>
    </source>
</evidence>
<proteinExistence type="predicted"/>
<keyword evidence="4" id="KW-1185">Reference proteome</keyword>
<dbReference type="EMBL" id="FPJE01000040">
    <property type="protein sequence ID" value="SFW76791.1"/>
    <property type="molecule type" value="Genomic_DNA"/>
</dbReference>
<reference evidence="3 4" key="1">
    <citation type="submission" date="2016-11" db="EMBL/GenBank/DDBJ databases">
        <authorList>
            <person name="Jaros S."/>
            <person name="Januszkiewicz K."/>
            <person name="Wedrychowicz H."/>
        </authorList>
    </citation>
    <scope>NUCLEOTIDE SEQUENCE [LARGE SCALE GENOMIC DNA]</scope>
    <source>
        <strain evidence="3 4">CGMCC 1.12145</strain>
    </source>
</reference>
<dbReference type="Proteomes" id="UP000182248">
    <property type="component" value="Unassembled WGS sequence"/>
</dbReference>
<dbReference type="SUPFAM" id="SSF54427">
    <property type="entry name" value="NTF2-like"/>
    <property type="match status" value="1"/>
</dbReference>
<dbReference type="Gene3D" id="3.10.450.50">
    <property type="match status" value="1"/>
</dbReference>
<dbReference type="InterPro" id="IPR032710">
    <property type="entry name" value="NTF2-like_dom_sf"/>
</dbReference>
<accession>A0A1K1RYA9</accession>
<feature type="chain" id="PRO_5012679046" evidence="1">
    <location>
        <begin position="20"/>
        <end position="173"/>
    </location>
</feature>